<name>A0A9P9KWY7_FUSRE</name>
<dbReference type="GeneID" id="70221233"/>
<dbReference type="EMBL" id="JAGMUX010000001">
    <property type="protein sequence ID" value="KAH7270089.1"/>
    <property type="molecule type" value="Genomic_DNA"/>
</dbReference>
<evidence type="ECO:0000313" key="2">
    <source>
        <dbReference type="EMBL" id="KAH7270089.1"/>
    </source>
</evidence>
<proteinExistence type="predicted"/>
<gene>
    <name evidence="2" type="ORF">BKA55DRAFT_550565</name>
</gene>
<feature type="signal peptide" evidence="1">
    <location>
        <begin position="1"/>
        <end position="16"/>
    </location>
</feature>
<keyword evidence="1" id="KW-0732">Signal</keyword>
<reference evidence="2" key="1">
    <citation type="journal article" date="2021" name="Nat. Commun.">
        <title>Genetic determinants of endophytism in the Arabidopsis root mycobiome.</title>
        <authorList>
            <person name="Mesny F."/>
            <person name="Miyauchi S."/>
            <person name="Thiergart T."/>
            <person name="Pickel B."/>
            <person name="Atanasova L."/>
            <person name="Karlsson M."/>
            <person name="Huettel B."/>
            <person name="Barry K.W."/>
            <person name="Haridas S."/>
            <person name="Chen C."/>
            <person name="Bauer D."/>
            <person name="Andreopoulos W."/>
            <person name="Pangilinan J."/>
            <person name="LaButti K."/>
            <person name="Riley R."/>
            <person name="Lipzen A."/>
            <person name="Clum A."/>
            <person name="Drula E."/>
            <person name="Henrissat B."/>
            <person name="Kohler A."/>
            <person name="Grigoriev I.V."/>
            <person name="Martin F.M."/>
            <person name="Hacquard S."/>
        </authorList>
    </citation>
    <scope>NUCLEOTIDE SEQUENCE</scope>
    <source>
        <strain evidence="2">MPI-CAGE-AT-0023</strain>
    </source>
</reference>
<dbReference type="RefSeq" id="XP_046056857.1">
    <property type="nucleotide sequence ID" value="XM_046191279.1"/>
</dbReference>
<organism evidence="2 3">
    <name type="scientific">Fusarium redolens</name>
    <dbReference type="NCBI Taxonomy" id="48865"/>
    <lineage>
        <taxon>Eukaryota</taxon>
        <taxon>Fungi</taxon>
        <taxon>Dikarya</taxon>
        <taxon>Ascomycota</taxon>
        <taxon>Pezizomycotina</taxon>
        <taxon>Sordariomycetes</taxon>
        <taxon>Hypocreomycetidae</taxon>
        <taxon>Hypocreales</taxon>
        <taxon>Nectriaceae</taxon>
        <taxon>Fusarium</taxon>
        <taxon>Fusarium redolens species complex</taxon>
    </lineage>
</organism>
<accession>A0A9P9KWY7</accession>
<evidence type="ECO:0000313" key="3">
    <source>
        <dbReference type="Proteomes" id="UP000720189"/>
    </source>
</evidence>
<sequence>MGLVYTLLLFLQVTLCNNWKQTASFILDKNSKPRQILASGDLRSAFVLLYLVPTRYFLQMNSRMTQELQKKAMRTGGSRSNAKML</sequence>
<dbReference type="Proteomes" id="UP000720189">
    <property type="component" value="Unassembled WGS sequence"/>
</dbReference>
<dbReference type="AlphaFoldDB" id="A0A9P9KWY7"/>
<evidence type="ECO:0000256" key="1">
    <source>
        <dbReference type="SAM" id="SignalP"/>
    </source>
</evidence>
<protein>
    <recommendedName>
        <fullName evidence="4">Secreted protein</fullName>
    </recommendedName>
</protein>
<comment type="caution">
    <text evidence="2">The sequence shown here is derived from an EMBL/GenBank/DDBJ whole genome shotgun (WGS) entry which is preliminary data.</text>
</comment>
<keyword evidence="3" id="KW-1185">Reference proteome</keyword>
<feature type="chain" id="PRO_5040166252" description="Secreted protein" evidence="1">
    <location>
        <begin position="17"/>
        <end position="85"/>
    </location>
</feature>
<evidence type="ECO:0008006" key="4">
    <source>
        <dbReference type="Google" id="ProtNLM"/>
    </source>
</evidence>